<dbReference type="PANTHER" id="PTHR24567">
    <property type="entry name" value="CRP FAMILY TRANSCRIPTIONAL REGULATORY PROTEIN"/>
    <property type="match status" value="1"/>
</dbReference>
<keyword evidence="11" id="KW-0804">Transcription</keyword>
<evidence type="ECO:0000256" key="13">
    <source>
        <dbReference type="SAM" id="MobiDB-lite"/>
    </source>
</evidence>
<keyword evidence="10" id="KW-0010">Activator</keyword>
<evidence type="ECO:0000256" key="6">
    <source>
        <dbReference type="ARBA" id="ARBA00022636"/>
    </source>
</evidence>
<evidence type="ECO:0000259" key="15">
    <source>
        <dbReference type="PROSITE" id="PS51063"/>
    </source>
</evidence>
<dbReference type="InterPro" id="IPR018490">
    <property type="entry name" value="cNMP-bd_dom_sf"/>
</dbReference>
<evidence type="ECO:0000256" key="11">
    <source>
        <dbReference type="ARBA" id="ARBA00023163"/>
    </source>
</evidence>
<dbReference type="EMBL" id="JAVDTT010000002">
    <property type="protein sequence ID" value="MDR6841372.1"/>
    <property type="molecule type" value="Genomic_DNA"/>
</dbReference>
<dbReference type="Proteomes" id="UP001254759">
    <property type="component" value="Unassembled WGS sequence"/>
</dbReference>
<gene>
    <name evidence="16" type="ORF">J2W94_001657</name>
</gene>
<keyword evidence="5" id="KW-0021">Allosteric enzyme</keyword>
<feature type="domain" description="HTH crp-type" evidence="15">
    <location>
        <begin position="173"/>
        <end position="247"/>
    </location>
</feature>
<evidence type="ECO:0000256" key="4">
    <source>
        <dbReference type="ARBA" id="ARBA00022491"/>
    </source>
</evidence>
<reference evidence="16 17" key="1">
    <citation type="submission" date="2023-07" db="EMBL/GenBank/DDBJ databases">
        <title>Sorghum-associated microbial communities from plants grown in Nebraska, USA.</title>
        <authorList>
            <person name="Schachtman D."/>
        </authorList>
    </citation>
    <scope>NUCLEOTIDE SEQUENCE [LARGE SCALE GENOMIC DNA]</scope>
    <source>
        <strain evidence="16 17">BE107</strain>
    </source>
</reference>
<dbReference type="CDD" id="cd00038">
    <property type="entry name" value="CAP_ED"/>
    <property type="match status" value="1"/>
</dbReference>
<dbReference type="PROSITE" id="PS51063">
    <property type="entry name" value="HTH_CRP_2"/>
    <property type="match status" value="1"/>
</dbReference>
<keyword evidence="9" id="KW-0238">DNA-binding</keyword>
<evidence type="ECO:0000256" key="12">
    <source>
        <dbReference type="ARBA" id="ARBA00031697"/>
    </source>
</evidence>
<evidence type="ECO:0000256" key="10">
    <source>
        <dbReference type="ARBA" id="ARBA00023159"/>
    </source>
</evidence>
<feature type="region of interest" description="Disordered" evidence="13">
    <location>
        <begin position="1"/>
        <end position="25"/>
    </location>
</feature>
<comment type="subunit">
    <text evidence="2">Homodimer.</text>
</comment>
<dbReference type="InterPro" id="IPR036388">
    <property type="entry name" value="WH-like_DNA-bd_sf"/>
</dbReference>
<dbReference type="InterPro" id="IPR014710">
    <property type="entry name" value="RmlC-like_jellyroll"/>
</dbReference>
<evidence type="ECO:0000313" key="17">
    <source>
        <dbReference type="Proteomes" id="UP001254759"/>
    </source>
</evidence>
<dbReference type="InterPro" id="IPR036390">
    <property type="entry name" value="WH_DNA-bd_sf"/>
</dbReference>
<dbReference type="SMART" id="SM00100">
    <property type="entry name" value="cNMP"/>
    <property type="match status" value="1"/>
</dbReference>
<sequence length="257" mass="28232">MDSPVLRSPRGKDVPGPIRAATPSRRTGTHACTRCLVRHLAVCTALSTDQTEALDAMAGDVRLQAGQMLAREGDVRRYVFTVTSGALRRIRVLPDGRRLVAGFLMPGDFIGFSGASHYRHSIEAISDSVLCSIAQADMRELCERHPGLEHELLERACVELDATRNNLMALARMTPLERLAGFLLDMAARRQRQGIGGNQLVLPMTRADIADYLGLTVETVSRSFTRLRQDGMISAADPHHIELLDPKRLQALAEARA</sequence>
<keyword evidence="6" id="KW-0973">c-di-GMP</keyword>
<dbReference type="CDD" id="cd00092">
    <property type="entry name" value="HTH_CRP"/>
    <property type="match status" value="1"/>
</dbReference>
<accession>A0ABU1RRG9</accession>
<comment type="subcellular location">
    <subcellularLocation>
        <location evidence="1">Cytoplasm</location>
    </subcellularLocation>
</comment>
<dbReference type="SUPFAM" id="SSF46785">
    <property type="entry name" value="Winged helix' DNA-binding domain"/>
    <property type="match status" value="1"/>
</dbReference>
<dbReference type="Pfam" id="PF13545">
    <property type="entry name" value="HTH_Crp_2"/>
    <property type="match status" value="1"/>
</dbReference>
<keyword evidence="8" id="KW-0843">Virulence</keyword>
<dbReference type="Pfam" id="PF00027">
    <property type="entry name" value="cNMP_binding"/>
    <property type="match status" value="1"/>
</dbReference>
<dbReference type="SMART" id="SM00419">
    <property type="entry name" value="HTH_CRP"/>
    <property type="match status" value="1"/>
</dbReference>
<proteinExistence type="predicted"/>
<evidence type="ECO:0000256" key="8">
    <source>
        <dbReference type="ARBA" id="ARBA00023026"/>
    </source>
</evidence>
<evidence type="ECO:0000256" key="5">
    <source>
        <dbReference type="ARBA" id="ARBA00022533"/>
    </source>
</evidence>
<feature type="domain" description="Cyclic nucleotide-binding" evidence="14">
    <location>
        <begin position="52"/>
        <end position="111"/>
    </location>
</feature>
<dbReference type="PRINTS" id="PR00034">
    <property type="entry name" value="HTHCRP"/>
</dbReference>
<name>A0ABU1RRG9_9GAMM</name>
<dbReference type="InterPro" id="IPR050397">
    <property type="entry name" value="Env_Response_Regulators"/>
</dbReference>
<dbReference type="RefSeq" id="WP_310092077.1">
    <property type="nucleotide sequence ID" value="NZ_JAVDTT010000002.1"/>
</dbReference>
<dbReference type="PANTHER" id="PTHR24567:SF75">
    <property type="entry name" value="FUMARATE AND NITRATE REDUCTION REGULATORY PROTEIN"/>
    <property type="match status" value="1"/>
</dbReference>
<dbReference type="InterPro" id="IPR012318">
    <property type="entry name" value="HTH_CRP"/>
</dbReference>
<evidence type="ECO:0000256" key="3">
    <source>
        <dbReference type="ARBA" id="ARBA00020769"/>
    </source>
</evidence>
<evidence type="ECO:0000256" key="7">
    <source>
        <dbReference type="ARBA" id="ARBA00023015"/>
    </source>
</evidence>
<keyword evidence="17" id="KW-1185">Reference proteome</keyword>
<comment type="caution">
    <text evidence="16">The sequence shown here is derived from an EMBL/GenBank/DDBJ whole genome shotgun (WGS) entry which is preliminary data.</text>
</comment>
<evidence type="ECO:0000259" key="14">
    <source>
        <dbReference type="PROSITE" id="PS50042"/>
    </source>
</evidence>
<dbReference type="Gene3D" id="2.60.120.10">
    <property type="entry name" value="Jelly Rolls"/>
    <property type="match status" value="1"/>
</dbReference>
<evidence type="ECO:0000313" key="16">
    <source>
        <dbReference type="EMBL" id="MDR6841372.1"/>
    </source>
</evidence>
<evidence type="ECO:0000256" key="9">
    <source>
        <dbReference type="ARBA" id="ARBA00023125"/>
    </source>
</evidence>
<keyword evidence="4" id="KW-0678">Repressor</keyword>
<dbReference type="InterPro" id="IPR018335">
    <property type="entry name" value="Tscrpt_reg_HTH_Crp-type_CS"/>
</dbReference>
<dbReference type="SUPFAM" id="SSF51206">
    <property type="entry name" value="cAMP-binding domain-like"/>
    <property type="match status" value="1"/>
</dbReference>
<protein>
    <recommendedName>
        <fullName evidence="3">CRP-like protein Clp</fullName>
    </recommendedName>
    <alternativeName>
        <fullName evidence="12">Catabolite activation-like protein</fullName>
    </alternativeName>
</protein>
<dbReference type="PROSITE" id="PS00042">
    <property type="entry name" value="HTH_CRP_1"/>
    <property type="match status" value="1"/>
</dbReference>
<evidence type="ECO:0000256" key="1">
    <source>
        <dbReference type="ARBA" id="ARBA00004496"/>
    </source>
</evidence>
<keyword evidence="7" id="KW-0805">Transcription regulation</keyword>
<dbReference type="PROSITE" id="PS50042">
    <property type="entry name" value="CNMP_BINDING_3"/>
    <property type="match status" value="1"/>
</dbReference>
<dbReference type="Gene3D" id="1.10.10.10">
    <property type="entry name" value="Winged helix-like DNA-binding domain superfamily/Winged helix DNA-binding domain"/>
    <property type="match status" value="1"/>
</dbReference>
<dbReference type="InterPro" id="IPR000595">
    <property type="entry name" value="cNMP-bd_dom"/>
</dbReference>
<evidence type="ECO:0000256" key="2">
    <source>
        <dbReference type="ARBA" id="ARBA00011738"/>
    </source>
</evidence>
<organism evidence="16 17">
    <name type="scientific">Pseudoxanthomonas sacheonensis</name>
    <dbReference type="NCBI Taxonomy" id="443615"/>
    <lineage>
        <taxon>Bacteria</taxon>
        <taxon>Pseudomonadati</taxon>
        <taxon>Pseudomonadota</taxon>
        <taxon>Gammaproteobacteria</taxon>
        <taxon>Lysobacterales</taxon>
        <taxon>Lysobacteraceae</taxon>
        <taxon>Pseudoxanthomonas</taxon>
    </lineage>
</organism>